<sequence>MDTHIQTDAPRGITARVVNGSWDEGYSDGLRDAEADLYHCDAMRPGVAALAYKDGYSAGYSEVHPLRVTR</sequence>
<name>X0VT19_9ZZZZ</name>
<protein>
    <submittedName>
        <fullName evidence="1">Uncharacterized protein</fullName>
    </submittedName>
</protein>
<dbReference type="EMBL" id="BARS01034377">
    <property type="protein sequence ID" value="GAG21554.1"/>
    <property type="molecule type" value="Genomic_DNA"/>
</dbReference>
<evidence type="ECO:0000313" key="1">
    <source>
        <dbReference type="EMBL" id="GAG21554.1"/>
    </source>
</evidence>
<organism evidence="1">
    <name type="scientific">marine sediment metagenome</name>
    <dbReference type="NCBI Taxonomy" id="412755"/>
    <lineage>
        <taxon>unclassified sequences</taxon>
        <taxon>metagenomes</taxon>
        <taxon>ecological metagenomes</taxon>
    </lineage>
</organism>
<reference evidence="1" key="1">
    <citation type="journal article" date="2014" name="Front. Microbiol.">
        <title>High frequency of phylogenetically diverse reductive dehalogenase-homologous genes in deep subseafloor sedimentary metagenomes.</title>
        <authorList>
            <person name="Kawai M."/>
            <person name="Futagami T."/>
            <person name="Toyoda A."/>
            <person name="Takaki Y."/>
            <person name="Nishi S."/>
            <person name="Hori S."/>
            <person name="Arai W."/>
            <person name="Tsubouchi T."/>
            <person name="Morono Y."/>
            <person name="Uchiyama I."/>
            <person name="Ito T."/>
            <person name="Fujiyama A."/>
            <person name="Inagaki F."/>
            <person name="Takami H."/>
        </authorList>
    </citation>
    <scope>NUCLEOTIDE SEQUENCE</scope>
    <source>
        <strain evidence="1">Expedition CK06-06</strain>
    </source>
</reference>
<proteinExistence type="predicted"/>
<dbReference type="AlphaFoldDB" id="X0VT19"/>
<comment type="caution">
    <text evidence="1">The sequence shown here is derived from an EMBL/GenBank/DDBJ whole genome shotgun (WGS) entry which is preliminary data.</text>
</comment>
<gene>
    <name evidence="1" type="ORF">S01H1_53113</name>
</gene>
<accession>X0VT19</accession>